<dbReference type="Proteomes" id="UP000305423">
    <property type="component" value="Unassembled WGS sequence"/>
</dbReference>
<name>A0AAQ2EQX8_PSEO7</name>
<dbReference type="Gene3D" id="3.90.25.10">
    <property type="entry name" value="UDP-galactose 4-epimerase, domain 1"/>
    <property type="match status" value="1"/>
</dbReference>
<dbReference type="RefSeq" id="WP_045961707.1">
    <property type="nucleotide sequence ID" value="NZ_JXXW01000002.1"/>
</dbReference>
<dbReference type="InterPro" id="IPR029903">
    <property type="entry name" value="RmlD-like-bd"/>
</dbReference>
<proteinExistence type="predicted"/>
<sequence length="287" mass="32401">MKWTDKTLIIGGDSVIGKHLRNKHRNIHYTSRRKENNAIPFDLLDAESVSGLCAQIQERGIENVIILAGITSIEKCEKDQSVSQLVNVARTISLLESLDGIGCFSVFISSNHVFSCRNAFTQWHAREEPISIYGFQKRQVEDFITKNKVNAVIIRPSKIIAPPFPLIEDMVHALNNGDETAAFDDHYLSPISIDFFIKQLEHVITHNRAGLLQVSGSSNISYYSLIKMIAKKLRLDCSRLQPIPAQSKGVTPCRHGTLEPYSSFDNDCYNQDIIDFVDDYCMARVQK</sequence>
<accession>A0AAQ2EQX8</accession>
<reference evidence="3" key="2">
    <citation type="submission" date="2019-06" db="EMBL/GenBank/DDBJ databases">
        <title>Co-occurence of chitin degradation, pigmentation and bioactivity in marine Pseudoalteromonas.</title>
        <authorList>
            <person name="Sonnenschein E.C."/>
            <person name="Bech P.K."/>
        </authorList>
    </citation>
    <scope>NUCLEOTIDE SEQUENCE [LARGE SCALE GENOMIC DNA]</scope>
    <source>
        <strain evidence="3">S1607</strain>
    </source>
</reference>
<dbReference type="EMBL" id="PNEL01000053">
    <property type="protein sequence ID" value="TMN74585.1"/>
    <property type="molecule type" value="Genomic_DNA"/>
</dbReference>
<dbReference type="InterPro" id="IPR036291">
    <property type="entry name" value="NAD(P)-bd_dom_sf"/>
</dbReference>
<evidence type="ECO:0000313" key="3">
    <source>
        <dbReference type="Proteomes" id="UP000305423"/>
    </source>
</evidence>
<comment type="caution">
    <text evidence="2">The sequence shown here is derived from an EMBL/GenBank/DDBJ whole genome shotgun (WGS) entry which is preliminary data.</text>
</comment>
<protein>
    <recommendedName>
        <fullName evidence="1">RmlD-like substrate binding domain-containing protein</fullName>
    </recommendedName>
</protein>
<evidence type="ECO:0000259" key="1">
    <source>
        <dbReference type="Pfam" id="PF04321"/>
    </source>
</evidence>
<organism evidence="2 3">
    <name type="scientific">Pseudoalteromonas piscicida</name>
    <dbReference type="NCBI Taxonomy" id="43662"/>
    <lineage>
        <taxon>Bacteria</taxon>
        <taxon>Pseudomonadati</taxon>
        <taxon>Pseudomonadota</taxon>
        <taxon>Gammaproteobacteria</taxon>
        <taxon>Alteromonadales</taxon>
        <taxon>Pseudoalteromonadaceae</taxon>
        <taxon>Pseudoalteromonas</taxon>
    </lineage>
</organism>
<gene>
    <name evidence="2" type="ORF">CWB74_18350</name>
</gene>
<dbReference type="PANTHER" id="PTHR43242:SF1">
    <property type="entry name" value="NAD(P)-BINDING ROSSMANN-FOLD SUPERFAMILY PROTEIN"/>
    <property type="match status" value="1"/>
</dbReference>
<dbReference type="SUPFAM" id="SSF51735">
    <property type="entry name" value="NAD(P)-binding Rossmann-fold domains"/>
    <property type="match status" value="1"/>
</dbReference>
<dbReference type="AlphaFoldDB" id="A0AAQ2EQX8"/>
<dbReference type="Pfam" id="PF04321">
    <property type="entry name" value="RmlD_sub_bind"/>
    <property type="match status" value="1"/>
</dbReference>
<dbReference type="PANTHER" id="PTHR43242">
    <property type="entry name" value="NAD(P)-BINDING ROSSMANN-FOLD SUPERFAMILY PROTEIN"/>
    <property type="match status" value="1"/>
</dbReference>
<dbReference type="Gene3D" id="3.40.50.720">
    <property type="entry name" value="NAD(P)-binding Rossmann-like Domain"/>
    <property type="match status" value="1"/>
</dbReference>
<feature type="domain" description="RmlD-like substrate binding" evidence="1">
    <location>
        <begin position="6"/>
        <end position="247"/>
    </location>
</feature>
<evidence type="ECO:0000313" key="2">
    <source>
        <dbReference type="EMBL" id="TMN74585.1"/>
    </source>
</evidence>
<reference evidence="2 3" key="1">
    <citation type="submission" date="2017-12" db="EMBL/GenBank/DDBJ databases">
        <authorList>
            <person name="Paulsen S."/>
            <person name="Gram L.K."/>
        </authorList>
    </citation>
    <scope>NUCLEOTIDE SEQUENCE [LARGE SCALE GENOMIC DNA]</scope>
    <source>
        <strain evidence="2 3">S1607</strain>
    </source>
</reference>